<dbReference type="EMBL" id="FOJA01000001">
    <property type="protein sequence ID" value="SEW10362.1"/>
    <property type="molecule type" value="Genomic_DNA"/>
</dbReference>
<dbReference type="InterPro" id="IPR011152">
    <property type="entry name" value="Pesterase_MJ0912"/>
</dbReference>
<dbReference type="EC" id="3.1.4.-" evidence="1"/>
<evidence type="ECO:0000256" key="1">
    <source>
        <dbReference type="RuleBase" id="RU362039"/>
    </source>
</evidence>
<comment type="cofactor">
    <cofactor evidence="1">
        <name>a divalent metal cation</name>
        <dbReference type="ChEBI" id="CHEBI:60240"/>
    </cofactor>
</comment>
<evidence type="ECO:0000313" key="4">
    <source>
        <dbReference type="Proteomes" id="UP000198518"/>
    </source>
</evidence>
<dbReference type="PANTHER" id="PTHR42850:SF2">
    <property type="entry name" value="BLL5683 PROTEIN"/>
    <property type="match status" value="1"/>
</dbReference>
<dbReference type="Proteomes" id="UP000198518">
    <property type="component" value="Unassembled WGS sequence"/>
</dbReference>
<name>A0A1I0P8A5_9EURY</name>
<dbReference type="Gene3D" id="3.60.21.10">
    <property type="match status" value="1"/>
</dbReference>
<organism evidence="3 4">
    <name type="scientific">Halobacterium jilantaiense</name>
    <dbReference type="NCBI Taxonomy" id="355548"/>
    <lineage>
        <taxon>Archaea</taxon>
        <taxon>Methanobacteriati</taxon>
        <taxon>Methanobacteriota</taxon>
        <taxon>Stenosarchaea group</taxon>
        <taxon>Halobacteria</taxon>
        <taxon>Halobacteriales</taxon>
        <taxon>Halobacteriaceae</taxon>
        <taxon>Halobacterium</taxon>
    </lineage>
</organism>
<comment type="similarity">
    <text evidence="1">Belongs to the metallophosphoesterase superfamily. YfcE family.</text>
</comment>
<protein>
    <recommendedName>
        <fullName evidence="1">Phosphoesterase</fullName>
        <ecNumber evidence="1">3.1.4.-</ecNumber>
    </recommendedName>
</protein>
<sequence length="228" mass="25298">MKIGVISDIHSNSIALEQVLEALSDRGVDEILCAGDLVGYGSQPNRVMRLLKIADVESVMGNHDEGVVNGTPPEFNVQAKRALDWNRRNIDSDYVELLDQLPLQIRKTIDGSEIFVVHGSPRNPLSEYIYESDLDRGFLEFSFKSPPEILVLGQTHTPFIKKIGDTLVINPGSVGQPRDGDPRASCAILDLAEMEAEILRVDYDQEAMAEDILEVLPKPLAERILYGE</sequence>
<gene>
    <name evidence="3" type="ORF">SAMN04487945_1468</name>
</gene>
<keyword evidence="1" id="KW-0479">Metal-binding</keyword>
<proteinExistence type="inferred from homology"/>
<dbReference type="Pfam" id="PF12850">
    <property type="entry name" value="Metallophos_2"/>
    <property type="match status" value="1"/>
</dbReference>
<reference evidence="3 4" key="1">
    <citation type="submission" date="2016-10" db="EMBL/GenBank/DDBJ databases">
        <authorList>
            <person name="de Groot N.N."/>
        </authorList>
    </citation>
    <scope>NUCLEOTIDE SEQUENCE [LARGE SCALE GENOMIC DNA]</scope>
    <source>
        <strain evidence="3 4">CGMCC 1.5337</strain>
    </source>
</reference>
<evidence type="ECO:0000313" key="3">
    <source>
        <dbReference type="EMBL" id="SEW10362.1"/>
    </source>
</evidence>
<dbReference type="SUPFAM" id="SSF56300">
    <property type="entry name" value="Metallo-dependent phosphatases"/>
    <property type="match status" value="1"/>
</dbReference>
<keyword evidence="4" id="KW-1185">Reference proteome</keyword>
<dbReference type="InterPro" id="IPR024654">
    <property type="entry name" value="Calcineurin-like_PHP_lpxH"/>
</dbReference>
<dbReference type="InterPro" id="IPR029052">
    <property type="entry name" value="Metallo-depent_PP-like"/>
</dbReference>
<dbReference type="RefSeq" id="WP_089668687.1">
    <property type="nucleotide sequence ID" value="NZ_FOJA01000001.1"/>
</dbReference>
<dbReference type="PIRSF" id="PIRSF000883">
    <property type="entry name" value="Pesterase_MJ0912"/>
    <property type="match status" value="1"/>
</dbReference>
<dbReference type="AlphaFoldDB" id="A0A1I0P8A5"/>
<dbReference type="InterPro" id="IPR000979">
    <property type="entry name" value="Phosphodiesterase_MJ0936/Vps29"/>
</dbReference>
<evidence type="ECO:0000259" key="2">
    <source>
        <dbReference type="Pfam" id="PF12850"/>
    </source>
</evidence>
<feature type="domain" description="Calcineurin-like phosphoesterase" evidence="2">
    <location>
        <begin position="1"/>
        <end position="193"/>
    </location>
</feature>
<accession>A0A1I0P8A5</accession>
<dbReference type="InterPro" id="IPR050126">
    <property type="entry name" value="Ap4A_hydrolase"/>
</dbReference>
<dbReference type="OrthoDB" id="9937at2157"/>
<dbReference type="NCBIfam" id="TIGR00040">
    <property type="entry name" value="yfcE"/>
    <property type="match status" value="1"/>
</dbReference>
<dbReference type="STRING" id="355548.SAMN04487945_1468"/>
<dbReference type="PANTHER" id="PTHR42850">
    <property type="entry name" value="METALLOPHOSPHOESTERASE"/>
    <property type="match status" value="1"/>
</dbReference>
<dbReference type="GO" id="GO:0016791">
    <property type="term" value="F:phosphatase activity"/>
    <property type="evidence" value="ECO:0007669"/>
    <property type="project" value="TreeGrafter"/>
</dbReference>
<dbReference type="GO" id="GO:0005737">
    <property type="term" value="C:cytoplasm"/>
    <property type="evidence" value="ECO:0007669"/>
    <property type="project" value="TreeGrafter"/>
</dbReference>
<dbReference type="GO" id="GO:0046872">
    <property type="term" value="F:metal ion binding"/>
    <property type="evidence" value="ECO:0007669"/>
    <property type="project" value="UniProtKB-KW"/>
</dbReference>